<gene>
    <name evidence="1" type="primary">acpS</name>
    <name evidence="1" type="ordered locus">AM1_A0248</name>
</gene>
<organism evidence="1 2">
    <name type="scientific">Acaryochloris marina (strain MBIC 11017)</name>
    <dbReference type="NCBI Taxonomy" id="329726"/>
    <lineage>
        <taxon>Bacteria</taxon>
        <taxon>Bacillati</taxon>
        <taxon>Cyanobacteriota</taxon>
        <taxon>Cyanophyceae</taxon>
        <taxon>Acaryochloridales</taxon>
        <taxon>Acaryochloridaceae</taxon>
        <taxon>Acaryochloris</taxon>
    </lineage>
</organism>
<keyword evidence="2" id="KW-1185">Reference proteome</keyword>
<dbReference type="KEGG" id="amr:AM1_A0248"/>
<protein>
    <submittedName>
        <fullName evidence="1">Probable holo-(Acyl-carrier-protein) synthase</fullName>
    </submittedName>
</protein>
<dbReference type="Gene3D" id="3.90.470.20">
    <property type="entry name" value="4'-phosphopantetheinyl transferase domain"/>
    <property type="match status" value="1"/>
</dbReference>
<dbReference type="EMBL" id="CP000838">
    <property type="protein sequence ID" value="ABW31368.1"/>
    <property type="molecule type" value="Genomic_DNA"/>
</dbReference>
<dbReference type="GO" id="GO:0006633">
    <property type="term" value="P:fatty acid biosynthetic process"/>
    <property type="evidence" value="ECO:0007669"/>
    <property type="project" value="InterPro"/>
</dbReference>
<dbReference type="RefSeq" id="WP_012166746.1">
    <property type="nucleotide sequence ID" value="NC_009926.1"/>
</dbReference>
<dbReference type="NCBIfam" id="TIGR00556">
    <property type="entry name" value="pantethn_trn"/>
    <property type="match status" value="1"/>
</dbReference>
<sequence>MNQPTHQHEAPYRQGLHIVKTAWIEACLAQSGEQFEQQYFSIAERHRTQIRAPYAQYLAGRFAAKATILQILHIQLETFDRWHDIEIKNWPHGEPFVTLDGYCQKLAADLHLNNWLLSISHISTYAAASVIARLKSPFHKEKSPFR</sequence>
<dbReference type="InterPro" id="IPR037143">
    <property type="entry name" value="4-PPantetheinyl_Trfase_dom_sf"/>
</dbReference>
<accession>A8ZKQ0</accession>
<evidence type="ECO:0000313" key="1">
    <source>
        <dbReference type="EMBL" id="ABW31368.1"/>
    </source>
</evidence>
<dbReference type="InterPro" id="IPR004568">
    <property type="entry name" value="Ppantetheine-prot_Trfase_dom"/>
</dbReference>
<geneLocation type="plasmid" evidence="1 2">
    <name>pREB1</name>
</geneLocation>
<keyword evidence="1" id="KW-0614">Plasmid</keyword>
<dbReference type="GO" id="GO:0000287">
    <property type="term" value="F:magnesium ion binding"/>
    <property type="evidence" value="ECO:0007669"/>
    <property type="project" value="InterPro"/>
</dbReference>
<name>A8ZKQ0_ACAM1</name>
<evidence type="ECO:0000313" key="2">
    <source>
        <dbReference type="Proteomes" id="UP000000268"/>
    </source>
</evidence>
<dbReference type="AlphaFoldDB" id="A8ZKQ0"/>
<dbReference type="HOGENOM" id="CLU_089696_0_1_3"/>
<dbReference type="GO" id="GO:0008897">
    <property type="term" value="F:holo-[acyl-carrier-protein] synthase activity"/>
    <property type="evidence" value="ECO:0007669"/>
    <property type="project" value="InterPro"/>
</dbReference>
<proteinExistence type="predicted"/>
<dbReference type="OrthoDB" id="517356at2"/>
<dbReference type="SUPFAM" id="SSF56214">
    <property type="entry name" value="4'-phosphopantetheinyl transferase"/>
    <property type="match status" value="1"/>
</dbReference>
<dbReference type="Proteomes" id="UP000000268">
    <property type="component" value="Plasmid pREB1"/>
</dbReference>
<reference evidence="1 2" key="1">
    <citation type="journal article" date="2008" name="Proc. Natl. Acad. Sci. U.S.A.">
        <title>Niche adaptation and genome expansion in the chlorophyll d-producing cyanobacterium Acaryochloris marina.</title>
        <authorList>
            <person name="Swingley W.D."/>
            <person name="Chen M."/>
            <person name="Cheung P.C."/>
            <person name="Conrad A.L."/>
            <person name="Dejesa L.C."/>
            <person name="Hao J."/>
            <person name="Honchak B.M."/>
            <person name="Karbach L.E."/>
            <person name="Kurdoglu A."/>
            <person name="Lahiri S."/>
            <person name="Mastrian S.D."/>
            <person name="Miyashita H."/>
            <person name="Page L."/>
            <person name="Ramakrishna P."/>
            <person name="Satoh S."/>
            <person name="Sattley W.M."/>
            <person name="Shimada Y."/>
            <person name="Taylor H.L."/>
            <person name="Tomo T."/>
            <person name="Tsuchiya T."/>
            <person name="Wang Z.T."/>
            <person name="Raymond J."/>
            <person name="Mimuro M."/>
            <person name="Blankenship R.E."/>
            <person name="Touchman J.W."/>
        </authorList>
    </citation>
    <scope>NUCLEOTIDE SEQUENCE [LARGE SCALE GENOMIC DNA]</scope>
    <source>
        <strain evidence="2">MBIC 11017</strain>
        <plasmid evidence="2">Plasmid pREB1</plasmid>
    </source>
</reference>